<dbReference type="RefSeq" id="WP_024088858.1">
    <property type="nucleotide sequence ID" value="NC_023135.1"/>
</dbReference>
<sequence length="59" mass="6777">MLIDIYARSMMAATRQDCVRLRDLPAPAPLSRPAGRFTRLMRWLTAKPPKTRCIHPQSI</sequence>
<protein>
    <submittedName>
        <fullName evidence="1">Uncharacterized protein</fullName>
    </submittedName>
</protein>
<dbReference type="HOGENOM" id="CLU_2954937_0_0_5"/>
<evidence type="ECO:0000313" key="1">
    <source>
        <dbReference type="EMBL" id="AHD02849.1"/>
    </source>
</evidence>
<organism evidence="1 2">
    <name type="scientific">Leisingera methylohalidivorans DSM 14336</name>
    <dbReference type="NCBI Taxonomy" id="999552"/>
    <lineage>
        <taxon>Bacteria</taxon>
        <taxon>Pseudomonadati</taxon>
        <taxon>Pseudomonadota</taxon>
        <taxon>Alphaproteobacteria</taxon>
        <taxon>Rhodobacterales</taxon>
        <taxon>Roseobacteraceae</taxon>
        <taxon>Leisingera</taxon>
    </lineage>
</organism>
<dbReference type="Proteomes" id="UP000018780">
    <property type="component" value="Chromosome"/>
</dbReference>
<dbReference type="KEGG" id="lmd:METH_02735"/>
<dbReference type="OrthoDB" id="7869273at2"/>
<proteinExistence type="predicted"/>
<name>V9VYP1_9RHOB</name>
<dbReference type="AlphaFoldDB" id="V9VYP1"/>
<evidence type="ECO:0000313" key="2">
    <source>
        <dbReference type="Proteomes" id="UP000018780"/>
    </source>
</evidence>
<dbReference type="STRING" id="999552.METH_02735"/>
<keyword evidence="2" id="KW-1185">Reference proteome</keyword>
<dbReference type="PATRIC" id="fig|999552.6.peg.544"/>
<gene>
    <name evidence="1" type="ORF">METH_02735</name>
</gene>
<dbReference type="EMBL" id="CP006773">
    <property type="protein sequence ID" value="AHD02849.1"/>
    <property type="molecule type" value="Genomic_DNA"/>
</dbReference>
<accession>V9VYP1</accession>
<reference evidence="1 2" key="1">
    <citation type="submission" date="2013-09" db="EMBL/GenBank/DDBJ databases">
        <authorList>
            <consortium name="DOE Joint Genome Institute"/>
            <person name="Klenk H.-P."/>
            <person name="Huntemann M."/>
            <person name="Han J."/>
            <person name="Chen A."/>
            <person name="Kyrpides N."/>
            <person name="Mavromatis K."/>
            <person name="Markowitz V."/>
            <person name="Palaniappan K."/>
            <person name="Ivanova N."/>
            <person name="Schaumberg A."/>
            <person name="Pati A."/>
            <person name="Liolios K."/>
            <person name="Nordberg H.P."/>
            <person name="Cantor M.N."/>
            <person name="Hua S.X."/>
            <person name="Woyke T."/>
        </authorList>
    </citation>
    <scope>NUCLEOTIDE SEQUENCE [LARGE SCALE GENOMIC DNA]</scope>
    <source>
        <strain evidence="1 2">DSM 14336</strain>
    </source>
</reference>